<dbReference type="Proteomes" id="UP001331761">
    <property type="component" value="Unassembled WGS sequence"/>
</dbReference>
<keyword evidence="2" id="KW-1185">Reference proteome</keyword>
<name>A0AAN8EPS6_TRICO</name>
<dbReference type="EMBL" id="WIXE01024183">
    <property type="protein sequence ID" value="KAK5965831.1"/>
    <property type="molecule type" value="Genomic_DNA"/>
</dbReference>
<dbReference type="PANTHER" id="PTHR47113:SF1">
    <property type="entry name" value="LD09343P"/>
    <property type="match status" value="1"/>
</dbReference>
<evidence type="ECO:0000313" key="1">
    <source>
        <dbReference type="EMBL" id="KAK5965831.1"/>
    </source>
</evidence>
<gene>
    <name evidence="1" type="ORF">GCK32_020032</name>
</gene>
<protein>
    <submittedName>
        <fullName evidence="1">Uncharacterized protein</fullName>
    </submittedName>
</protein>
<dbReference type="InterPro" id="IPR053317">
    <property type="entry name" value="Tubulin_polyglutamylase"/>
</dbReference>
<proteinExistence type="predicted"/>
<dbReference type="PANTHER" id="PTHR47113">
    <property type="entry name" value="LD09343P"/>
    <property type="match status" value="1"/>
</dbReference>
<comment type="caution">
    <text evidence="1">The sequence shown here is derived from an EMBL/GenBank/DDBJ whole genome shotgun (WGS) entry which is preliminary data.</text>
</comment>
<sequence length="102" mass="11996">MTFSDAEPSQDFIVPDSEIYVPLKECVQGLCSICDELICQLCAHCMSSATYFFLKQTFLEHFNRRNMKMLAINYDTEAPYTKEDHLLHIWRQSKCEEDVTWC</sequence>
<organism evidence="1 2">
    <name type="scientific">Trichostrongylus colubriformis</name>
    <name type="common">Black scour worm</name>
    <dbReference type="NCBI Taxonomy" id="6319"/>
    <lineage>
        <taxon>Eukaryota</taxon>
        <taxon>Metazoa</taxon>
        <taxon>Ecdysozoa</taxon>
        <taxon>Nematoda</taxon>
        <taxon>Chromadorea</taxon>
        <taxon>Rhabditida</taxon>
        <taxon>Rhabditina</taxon>
        <taxon>Rhabditomorpha</taxon>
        <taxon>Strongyloidea</taxon>
        <taxon>Trichostrongylidae</taxon>
        <taxon>Trichostrongylus</taxon>
    </lineage>
</organism>
<accession>A0AAN8EPS6</accession>
<evidence type="ECO:0000313" key="2">
    <source>
        <dbReference type="Proteomes" id="UP001331761"/>
    </source>
</evidence>
<dbReference type="AlphaFoldDB" id="A0AAN8EPS6"/>
<reference evidence="1 2" key="1">
    <citation type="submission" date="2019-10" db="EMBL/GenBank/DDBJ databases">
        <title>Assembly and Annotation for the nematode Trichostrongylus colubriformis.</title>
        <authorList>
            <person name="Martin J."/>
        </authorList>
    </citation>
    <scope>NUCLEOTIDE SEQUENCE [LARGE SCALE GENOMIC DNA]</scope>
    <source>
        <strain evidence="1">G859</strain>
        <tissue evidence="1">Whole worm</tissue>
    </source>
</reference>